<keyword evidence="1" id="KW-0175">Coiled coil</keyword>
<evidence type="ECO:0000256" key="2">
    <source>
        <dbReference type="SAM" id="MobiDB-lite"/>
    </source>
</evidence>
<dbReference type="Proteomes" id="UP001164472">
    <property type="component" value="Chromosome"/>
</dbReference>
<sequence>MSYFKQLLSLLIVVIGLSHTVSAYAANLYRYKDENGTTAIGLNIPPHLVRNGYEVLSSNGRVIKVVPPALTAEEIAERDAKEAEKIRLAQEAQKQKEEDQALLKLYSHPDDAVRVLKRKLQDIEDFISLKNGNISVVRSQLAQEETKAANMERTGKKIPESTLNKINQQKEKITEIENDIEVKRNEIPVLKMAFDKIIKRLELLTKKKAANYPLEPSPEKATKSPEANG</sequence>
<proteinExistence type="predicted"/>
<name>A0A9E8HJI3_9ALTE</name>
<feature type="signal peptide" evidence="3">
    <location>
        <begin position="1"/>
        <end position="25"/>
    </location>
</feature>
<dbReference type="AlphaFoldDB" id="A0A9E8HJI3"/>
<dbReference type="EMBL" id="CP101527">
    <property type="protein sequence ID" value="UZW75302.1"/>
    <property type="molecule type" value="Genomic_DNA"/>
</dbReference>
<feature type="chain" id="PRO_5038659850" description="DUF4124 domain-containing protein" evidence="3">
    <location>
        <begin position="26"/>
        <end position="229"/>
    </location>
</feature>
<reference evidence="4" key="1">
    <citation type="submission" date="2022-07" db="EMBL/GenBank/DDBJ databases">
        <title>Alkalimarinus sp. nov., isolated from gut of a Alitta virens.</title>
        <authorList>
            <person name="Yang A.I."/>
            <person name="Shin N.-R."/>
        </authorList>
    </citation>
    <scope>NUCLEOTIDE SEQUENCE</scope>
    <source>
        <strain evidence="4">FA028</strain>
    </source>
</reference>
<keyword evidence="3" id="KW-0732">Signal</keyword>
<dbReference type="RefSeq" id="WP_251810837.1">
    <property type="nucleotide sequence ID" value="NZ_CP101527.1"/>
</dbReference>
<dbReference type="KEGG" id="asem:NNL22_01460"/>
<keyword evidence="5" id="KW-1185">Reference proteome</keyword>
<feature type="region of interest" description="Disordered" evidence="2">
    <location>
        <begin position="209"/>
        <end position="229"/>
    </location>
</feature>
<accession>A0A9E8HJI3</accession>
<organism evidence="4 5">
    <name type="scientific">Alkalimarinus sediminis</name>
    <dbReference type="NCBI Taxonomy" id="1632866"/>
    <lineage>
        <taxon>Bacteria</taxon>
        <taxon>Pseudomonadati</taxon>
        <taxon>Pseudomonadota</taxon>
        <taxon>Gammaproteobacteria</taxon>
        <taxon>Alteromonadales</taxon>
        <taxon>Alteromonadaceae</taxon>
        <taxon>Alkalimarinus</taxon>
    </lineage>
</organism>
<gene>
    <name evidence="4" type="ORF">NNL22_01460</name>
</gene>
<evidence type="ECO:0000256" key="1">
    <source>
        <dbReference type="SAM" id="Coils"/>
    </source>
</evidence>
<evidence type="ECO:0000313" key="4">
    <source>
        <dbReference type="EMBL" id="UZW75302.1"/>
    </source>
</evidence>
<evidence type="ECO:0000313" key="5">
    <source>
        <dbReference type="Proteomes" id="UP001164472"/>
    </source>
</evidence>
<feature type="coiled-coil region" evidence="1">
    <location>
        <begin position="134"/>
        <end position="186"/>
    </location>
</feature>
<evidence type="ECO:0000256" key="3">
    <source>
        <dbReference type="SAM" id="SignalP"/>
    </source>
</evidence>
<evidence type="ECO:0008006" key="6">
    <source>
        <dbReference type="Google" id="ProtNLM"/>
    </source>
</evidence>
<protein>
    <recommendedName>
        <fullName evidence="6">DUF4124 domain-containing protein</fullName>
    </recommendedName>
</protein>